<dbReference type="EMBL" id="GBXM01044703">
    <property type="protein sequence ID" value="JAH63874.1"/>
    <property type="molecule type" value="Transcribed_RNA"/>
</dbReference>
<reference evidence="1" key="1">
    <citation type="submission" date="2014-11" db="EMBL/GenBank/DDBJ databases">
        <authorList>
            <person name="Amaro Gonzalez C."/>
        </authorList>
    </citation>
    <scope>NUCLEOTIDE SEQUENCE</scope>
</reference>
<proteinExistence type="predicted"/>
<name>A0A0E9UDD1_ANGAN</name>
<evidence type="ECO:0000313" key="1">
    <source>
        <dbReference type="EMBL" id="JAH63874.1"/>
    </source>
</evidence>
<accession>A0A0E9UDD1</accession>
<reference evidence="1" key="2">
    <citation type="journal article" date="2015" name="Fish Shellfish Immunol.">
        <title>Early steps in the European eel (Anguilla anguilla)-Vibrio vulnificus interaction in the gills: Role of the RtxA13 toxin.</title>
        <authorList>
            <person name="Callol A."/>
            <person name="Pajuelo D."/>
            <person name="Ebbesson L."/>
            <person name="Teles M."/>
            <person name="MacKenzie S."/>
            <person name="Amaro C."/>
        </authorList>
    </citation>
    <scope>NUCLEOTIDE SEQUENCE</scope>
</reference>
<organism evidence="1">
    <name type="scientific">Anguilla anguilla</name>
    <name type="common">European freshwater eel</name>
    <name type="synonym">Muraena anguilla</name>
    <dbReference type="NCBI Taxonomy" id="7936"/>
    <lineage>
        <taxon>Eukaryota</taxon>
        <taxon>Metazoa</taxon>
        <taxon>Chordata</taxon>
        <taxon>Craniata</taxon>
        <taxon>Vertebrata</taxon>
        <taxon>Euteleostomi</taxon>
        <taxon>Actinopterygii</taxon>
        <taxon>Neopterygii</taxon>
        <taxon>Teleostei</taxon>
        <taxon>Anguilliformes</taxon>
        <taxon>Anguillidae</taxon>
        <taxon>Anguilla</taxon>
    </lineage>
</organism>
<protein>
    <submittedName>
        <fullName evidence="1">Uncharacterized protein</fullName>
    </submittedName>
</protein>
<sequence length="15" mass="1711">MRLISVHGKSLLIML</sequence>